<dbReference type="Gene3D" id="2.170.270.10">
    <property type="entry name" value="SET domain"/>
    <property type="match status" value="1"/>
</dbReference>
<dbReference type="GO" id="GO:0008270">
    <property type="term" value="F:zinc ion binding"/>
    <property type="evidence" value="ECO:0007669"/>
    <property type="project" value="UniProtKB-KW"/>
</dbReference>
<dbReference type="PhylomeDB" id="A0A0D2UDM0"/>
<dbReference type="STRING" id="595528.A0A0D2UDM0"/>
<evidence type="ECO:0000256" key="4">
    <source>
        <dbReference type="PROSITE-ProRule" id="PRU00134"/>
    </source>
</evidence>
<evidence type="ECO:0000256" key="1">
    <source>
        <dbReference type="ARBA" id="ARBA00022723"/>
    </source>
</evidence>
<evidence type="ECO:0000313" key="8">
    <source>
        <dbReference type="EMBL" id="KJE93121.1"/>
    </source>
</evidence>
<accession>A0A0D2UDM0</accession>
<keyword evidence="3" id="KW-0862">Zinc</keyword>
<dbReference type="eggNOG" id="KOG2084">
    <property type="taxonomic scope" value="Eukaryota"/>
</dbReference>
<dbReference type="PANTHER" id="PTHR12197">
    <property type="entry name" value="HISTONE-LYSINE N-METHYLTRANSFERASE SMYD"/>
    <property type="match status" value="1"/>
</dbReference>
<dbReference type="InterPro" id="IPR011990">
    <property type="entry name" value="TPR-like_helical_dom_sf"/>
</dbReference>
<dbReference type="InParanoid" id="A0A0D2UDM0"/>
<dbReference type="SUPFAM" id="SSF144232">
    <property type="entry name" value="HIT/MYND zinc finger-like"/>
    <property type="match status" value="1"/>
</dbReference>
<dbReference type="PROSITE" id="PS50280">
    <property type="entry name" value="SET"/>
    <property type="match status" value="1"/>
</dbReference>
<dbReference type="AlphaFoldDB" id="A0A0D2UDM0"/>
<evidence type="ECO:0000256" key="3">
    <source>
        <dbReference type="ARBA" id="ARBA00022833"/>
    </source>
</evidence>
<dbReference type="Proteomes" id="UP000008743">
    <property type="component" value="Unassembled WGS sequence"/>
</dbReference>
<keyword evidence="9" id="KW-1185">Reference proteome</keyword>
<dbReference type="RefSeq" id="XP_004363682.2">
    <property type="nucleotide sequence ID" value="XM_004363625.2"/>
</dbReference>
<keyword evidence="1" id="KW-0479">Metal-binding</keyword>
<organism evidence="8 9">
    <name type="scientific">Capsaspora owczarzaki (strain ATCC 30864)</name>
    <dbReference type="NCBI Taxonomy" id="595528"/>
    <lineage>
        <taxon>Eukaryota</taxon>
        <taxon>Filasterea</taxon>
        <taxon>Capsaspora</taxon>
    </lineage>
</organism>
<evidence type="ECO:0000256" key="5">
    <source>
        <dbReference type="SAM" id="MobiDB-lite"/>
    </source>
</evidence>
<dbReference type="FunCoup" id="A0A0D2UDM0">
    <property type="interactions" value="127"/>
</dbReference>
<dbReference type="Gene3D" id="1.25.40.10">
    <property type="entry name" value="Tetratricopeptide repeat domain"/>
    <property type="match status" value="1"/>
</dbReference>
<dbReference type="EMBL" id="KE346364">
    <property type="protein sequence ID" value="KJE93121.1"/>
    <property type="molecule type" value="Genomic_DNA"/>
</dbReference>
<dbReference type="PROSITE" id="PS50865">
    <property type="entry name" value="ZF_MYND_2"/>
    <property type="match status" value="1"/>
</dbReference>
<evidence type="ECO:0008006" key="10">
    <source>
        <dbReference type="Google" id="ProtNLM"/>
    </source>
</evidence>
<feature type="domain" description="SET" evidence="6">
    <location>
        <begin position="24"/>
        <end position="318"/>
    </location>
</feature>
<evidence type="ECO:0000259" key="6">
    <source>
        <dbReference type="PROSITE" id="PS50280"/>
    </source>
</evidence>
<protein>
    <recommendedName>
        <fullName evidence="10">MYND-type domain-containing protein</fullName>
    </recommendedName>
</protein>
<dbReference type="Pfam" id="PF00856">
    <property type="entry name" value="SET"/>
    <property type="match status" value="1"/>
</dbReference>
<proteinExistence type="predicted"/>
<dbReference type="SMART" id="SM00317">
    <property type="entry name" value="SET"/>
    <property type="match status" value="1"/>
</dbReference>
<dbReference type="PANTHER" id="PTHR12197:SF298">
    <property type="entry name" value="HISTONE-LYSINE N-METHYLTRANSFERASE ATXR4"/>
    <property type="match status" value="1"/>
</dbReference>
<dbReference type="Gene3D" id="6.10.140.2220">
    <property type="match status" value="1"/>
</dbReference>
<name>A0A0D2UDM0_CAPO3</name>
<gene>
    <name evidence="8" type="ORF">CAOG_003954</name>
</gene>
<dbReference type="OrthoDB" id="265717at2759"/>
<dbReference type="Pfam" id="PF01753">
    <property type="entry name" value="zf-MYND"/>
    <property type="match status" value="1"/>
</dbReference>
<reference evidence="9" key="1">
    <citation type="submission" date="2011-02" db="EMBL/GenBank/DDBJ databases">
        <title>The Genome Sequence of Capsaspora owczarzaki ATCC 30864.</title>
        <authorList>
            <person name="Russ C."/>
            <person name="Cuomo C."/>
            <person name="Burger G."/>
            <person name="Gray M.W."/>
            <person name="Holland P.W.H."/>
            <person name="King N."/>
            <person name="Lang F.B.F."/>
            <person name="Roger A.J."/>
            <person name="Ruiz-Trillo I."/>
            <person name="Young S.K."/>
            <person name="Zeng Q."/>
            <person name="Gargeya S."/>
            <person name="Alvarado L."/>
            <person name="Berlin A."/>
            <person name="Chapman S.B."/>
            <person name="Chen Z."/>
            <person name="Freedman E."/>
            <person name="Gellesch M."/>
            <person name="Goldberg J."/>
            <person name="Griggs A."/>
            <person name="Gujja S."/>
            <person name="Heilman E."/>
            <person name="Heiman D."/>
            <person name="Howarth C."/>
            <person name="Mehta T."/>
            <person name="Neiman D."/>
            <person name="Pearson M."/>
            <person name="Roberts A."/>
            <person name="Saif S."/>
            <person name="Shea T."/>
            <person name="Shenoy N."/>
            <person name="Sisk P."/>
            <person name="Stolte C."/>
            <person name="Sykes S."/>
            <person name="White J."/>
            <person name="Yandava C."/>
            <person name="Haas B."/>
            <person name="Nusbaum C."/>
            <person name="Birren B."/>
        </authorList>
    </citation>
    <scope>NUCLEOTIDE SEQUENCE</scope>
    <source>
        <strain evidence="9">ATCC 30864</strain>
    </source>
</reference>
<evidence type="ECO:0000259" key="7">
    <source>
        <dbReference type="PROSITE" id="PS50865"/>
    </source>
</evidence>
<dbReference type="Gene3D" id="1.10.220.160">
    <property type="match status" value="1"/>
</dbReference>
<feature type="region of interest" description="Disordered" evidence="5">
    <location>
        <begin position="158"/>
        <end position="177"/>
    </location>
</feature>
<keyword evidence="2 4" id="KW-0863">Zinc-finger</keyword>
<feature type="domain" description="MYND-type" evidence="7">
    <location>
        <begin position="70"/>
        <end position="118"/>
    </location>
</feature>
<dbReference type="GO" id="GO:0005634">
    <property type="term" value="C:nucleus"/>
    <property type="evidence" value="ECO:0007669"/>
    <property type="project" value="TreeGrafter"/>
</dbReference>
<dbReference type="InterPro" id="IPR001214">
    <property type="entry name" value="SET_dom"/>
</dbReference>
<sequence>MSLISPFHPPQRITPRAAKLLDRHSLALAYTPALGRHITAKRDFRAGELVLASKPYAAVADTDGPAAGRCSECFQAQDEDADVAAAAEMKRCAQCRRAQYCSVECQRAAWHGGHKAECAAWVRGLQPYTKDGVLDDDPVAINEVNLAARIIDARMSQVAGSSRTLPPPPPPSQDDLESPTFEDVALMLSNALPLARANAKRYASNAELAALLATRYSGGFGPDFDKLTPELLGEEGRLFSTRPEQFMLHLLCVMQCNNFAIHNDILFARGSGIYPVAALVNHACVANCVLTYDLKSKRQFIRAIRDIRAGEEITHAFTDAASPTVVRKAHLKSLYAFDCNCSRCNDSDAAKELDAELVATRPIDTIPAYFKRFRLERLAGLPSLLERATRDVPKVSSPADVEALLQASRSWLQEGMDPRLPTARAIVLLVTAWAVRQALLGDYNLELFESNVKIFGMALLWREEALSERQRDLALVSGLRNVLVDSARHVIRVYQRIYPANHPLLGLQWFSLGDIYSSDNDGARAKDAHARALAILTITHGPTNPLVNSLRRLVHE</sequence>
<dbReference type="InterPro" id="IPR050869">
    <property type="entry name" value="H3K4_H4K5_MeTrfase"/>
</dbReference>
<evidence type="ECO:0000313" key="9">
    <source>
        <dbReference type="Proteomes" id="UP000008743"/>
    </source>
</evidence>
<dbReference type="InterPro" id="IPR002893">
    <property type="entry name" value="Znf_MYND"/>
</dbReference>
<dbReference type="InterPro" id="IPR046341">
    <property type="entry name" value="SET_dom_sf"/>
</dbReference>
<evidence type="ECO:0000256" key="2">
    <source>
        <dbReference type="ARBA" id="ARBA00022771"/>
    </source>
</evidence>
<dbReference type="SUPFAM" id="SSF82199">
    <property type="entry name" value="SET domain"/>
    <property type="match status" value="1"/>
</dbReference>